<evidence type="ECO:0000256" key="5">
    <source>
        <dbReference type="PROSITE-ProRule" id="PRU00221"/>
    </source>
</evidence>
<evidence type="ECO:0000313" key="9">
    <source>
        <dbReference type="Proteomes" id="UP000000702"/>
    </source>
</evidence>
<dbReference type="PANTHER" id="PTHR44464:SF1">
    <property type="entry name" value="WD REPEAT-CONTAINING PROTEIN 17"/>
    <property type="match status" value="1"/>
</dbReference>
<accession>F9WGC9</accession>
<feature type="domain" description="Anaphase-promoting complex subunit 4-like WD40" evidence="7">
    <location>
        <begin position="439"/>
        <end position="523"/>
    </location>
</feature>
<keyword evidence="2" id="KW-0677">Repeat</keyword>
<dbReference type="OMA" id="VYRFPKL"/>
<gene>
    <name evidence="8" type="ORF">TCIL3000_0_13010</name>
</gene>
<feature type="repeat" description="WD" evidence="5">
    <location>
        <begin position="646"/>
        <end position="681"/>
    </location>
</feature>
<dbReference type="Pfam" id="PF00400">
    <property type="entry name" value="WD40"/>
    <property type="match status" value="2"/>
</dbReference>
<dbReference type="Pfam" id="PF12894">
    <property type="entry name" value="ANAPC4_WD40"/>
    <property type="match status" value="1"/>
</dbReference>
<dbReference type="SUPFAM" id="SSF50998">
    <property type="entry name" value="Quinoprotein alcohol dehydrogenase-like"/>
    <property type="match status" value="1"/>
</dbReference>
<dbReference type="PRINTS" id="PR00320">
    <property type="entry name" value="GPROTEINBRPT"/>
</dbReference>
<protein>
    <submittedName>
        <fullName evidence="8">WGS project CAEQ00000000 data, annotated contig 489</fullName>
    </submittedName>
</protein>
<evidence type="ECO:0000256" key="3">
    <source>
        <dbReference type="ARBA" id="ARBA00022980"/>
    </source>
</evidence>
<dbReference type="GO" id="GO:1990904">
    <property type="term" value="C:ribonucleoprotein complex"/>
    <property type="evidence" value="ECO:0007669"/>
    <property type="project" value="UniProtKB-KW"/>
</dbReference>
<dbReference type="EMBL" id="CAEQ01002258">
    <property type="protein sequence ID" value="CCD16363.1"/>
    <property type="molecule type" value="Genomic_DNA"/>
</dbReference>
<feature type="region of interest" description="Disordered" evidence="6">
    <location>
        <begin position="54"/>
        <end position="75"/>
    </location>
</feature>
<dbReference type="PROSITE" id="PS50082">
    <property type="entry name" value="WD_REPEATS_2"/>
    <property type="match status" value="3"/>
</dbReference>
<keyword evidence="9" id="KW-1185">Reference proteome</keyword>
<evidence type="ECO:0000256" key="6">
    <source>
        <dbReference type="SAM" id="MobiDB-lite"/>
    </source>
</evidence>
<evidence type="ECO:0000259" key="7">
    <source>
        <dbReference type="Pfam" id="PF12894"/>
    </source>
</evidence>
<dbReference type="InterPro" id="IPR024977">
    <property type="entry name" value="Apc4-like_WD40_dom"/>
</dbReference>
<dbReference type="PROSITE" id="PS50294">
    <property type="entry name" value="WD_REPEATS_REGION"/>
    <property type="match status" value="3"/>
</dbReference>
<dbReference type="PANTHER" id="PTHR44464">
    <property type="entry name" value="WD REPEAT-CONTAINING PROTEIN 17"/>
    <property type="match status" value="1"/>
</dbReference>
<keyword evidence="4" id="KW-0687">Ribonucleoprotein</keyword>
<keyword evidence="3" id="KW-0689">Ribosomal protein</keyword>
<name>F9WGC9_TRYCI</name>
<feature type="repeat" description="WD" evidence="5">
    <location>
        <begin position="423"/>
        <end position="465"/>
    </location>
</feature>
<feature type="compositionally biased region" description="Polar residues" evidence="6">
    <location>
        <begin position="54"/>
        <end position="65"/>
    </location>
</feature>
<dbReference type="InterPro" id="IPR015943">
    <property type="entry name" value="WD40/YVTN_repeat-like_dom_sf"/>
</dbReference>
<dbReference type="PROSITE" id="PS00678">
    <property type="entry name" value="WD_REPEATS_1"/>
    <property type="match status" value="2"/>
</dbReference>
<evidence type="ECO:0000313" key="8">
    <source>
        <dbReference type="EMBL" id="CCD16363.1"/>
    </source>
</evidence>
<dbReference type="SMART" id="SM00320">
    <property type="entry name" value="WD40"/>
    <property type="match status" value="11"/>
</dbReference>
<dbReference type="Proteomes" id="UP000000702">
    <property type="component" value="Unassembled WGS sequence"/>
</dbReference>
<dbReference type="InterPro" id="IPR011047">
    <property type="entry name" value="Quinoprotein_ADH-like_sf"/>
</dbReference>
<reference evidence="9" key="1">
    <citation type="submission" date="2011-07" db="EMBL/GenBank/DDBJ databases">
        <title>Divergent evolution of antigenic variation in African trypanosomes.</title>
        <authorList>
            <person name="Jackson A.P."/>
            <person name="Berry A."/>
            <person name="Allison H.C."/>
            <person name="Burton P."/>
            <person name="Anderson J."/>
            <person name="Aslett M."/>
            <person name="Brown R."/>
            <person name="Corton N."/>
            <person name="Harris D."/>
            <person name="Hauser H."/>
            <person name="Gamble J."/>
            <person name="Gilderthorp R."/>
            <person name="McQuillan J."/>
            <person name="Quail M.A."/>
            <person name="Sanders M."/>
            <person name="Van Tonder A."/>
            <person name="Ginger M.L."/>
            <person name="Donelson J.E."/>
            <person name="Field M.C."/>
            <person name="Barry J.D."/>
            <person name="Berriman M."/>
            <person name="Hertz-Fowler C."/>
        </authorList>
    </citation>
    <scope>NUCLEOTIDE SEQUENCE [LARGE SCALE GENOMIC DNA]</scope>
    <source>
        <strain evidence="9">IL3000</strain>
    </source>
</reference>
<dbReference type="InterPro" id="IPR036322">
    <property type="entry name" value="WD40_repeat_dom_sf"/>
</dbReference>
<evidence type="ECO:0000256" key="4">
    <source>
        <dbReference type="ARBA" id="ARBA00023274"/>
    </source>
</evidence>
<evidence type="ECO:0000256" key="1">
    <source>
        <dbReference type="ARBA" id="ARBA00022574"/>
    </source>
</evidence>
<dbReference type="VEuPathDB" id="TriTrypDB:TcIL3000_0_13010"/>
<keyword evidence="1 5" id="KW-0853">WD repeat</keyword>
<dbReference type="InterPro" id="IPR019775">
    <property type="entry name" value="WD40_repeat_CS"/>
</dbReference>
<sequence>MDPLNAVAFLTSGCSQRCASPIVIHGGVIAYSSADAVYLYSPVVHKASVATSRRQSQLHGATPNQAHAAGASTEKKSTTYPLTRVFSNGVNGTIVSFHLNDDYVVCATSNGRGIVWRMVDGEMLSGKAVLESVSDFFRREGHPCSVLVSGKYHILFGTSRGCVVSANMNDGVTMHNVRLAADGATDRSESAVGRVCCMVTSSTRPDIIAVGTSGGFVCLLSLHPANGMKQNAVVKAFAMAAPAPPDKGNSFGSSASTVTGVSGGTHGGEGGKETHLPAVSAVAFDPSNPNCVVAGSREGCLAVIDAAAGAVVQVFDSHDVPVVSISFLLAEPGTFITADGESNKLRVWTLSSRAQSRFWTPVWALADDCEDSHSGSGRGGKSVNDNSISFSASFTAELVVFSMGDGRIAVCNTQQHNIEFETLPGHTDKLYACRYAHHSKDLVATAGADGSLRVWNTKQMVMQMSIYAGPVVVLGVDWSPTGKNIALALGNGHVVSYHVTTQKENWRVALTNAGAISCIVWSHSESGSYIVAGYAKGVSVLSARDGKEARRYQTNDDILSVDFNPQNSKNFAAACNDGQVFLFQTNVNREAPTVKLPGHTDAVTGVAFNGVVPHLLLSCSKDTTLRLWDLSNTTTPHTMSVDARVLRGHTGAVQAIAWCNAAPYLALSAAADCTLRLWDVRISACLFAVRAVGSGAVALSAHPQRPFIFAAGGSDGSVTFWHVGLLRQLSLESALGTIERYVTSDHAALMADPSLTQGTTAVASAESMQHLCKELQVANITAQKRMELIMDYFEFPCGAADVSRAAAFISNPGDVSNADCLVIPPAQLVDVYAARAKAFVEKAHNKSVAAAGEAYKSKRLMEAAERMLQLGKVQEYCDLMMEAGEFDAAIGTAPLISRDFWRSVCLKAAAVMKEKGDKRAVRYFIMAEESVLAARCLAAQSDKNWDAATVVLRTCPQRAEDQKSAETPHGTVVDTNGTSPAAAEVADAREALLKHSSNLRLIVASMLNGGANDTAAMQLVRSGDVLLAHLLIHTVPLQHRTTIDAGYRLSMLQSCSQQYWDTALVCATRQSNVYDAMATVLALYQQALIMPKAFNANKTDTRSQCDANAVQVAEKLKAFQEQILAECRRLQLPLDIASIQQKHANDGLASINQLATMTISPTKPVGTETSDGLIQTISSFIDSVFQAVLQDVDGANAVFYLKQAHMVSCYVSLPVILSSANASAEVSATGVPATPTPMPIPLPGPASTLSQPTVRETTANKVHSALAQKFLAQTFLLAALMCVKVYRFPKLLNPAFTKARELAGNDPTLVGHLAKAQPHLSAYSPHSVEVDCQVVGAALPYFGVGNGVQLKSALTTEPIVGSAVLLEDGVACIAQHEALQWSMCCAFSPLATGAHLLPF</sequence>
<feature type="repeat" description="WD" evidence="5">
    <location>
        <begin position="596"/>
        <end position="638"/>
    </location>
</feature>
<dbReference type="InterPro" id="IPR020472">
    <property type="entry name" value="WD40_PAC1"/>
</dbReference>
<comment type="caution">
    <text evidence="8">The sequence shown here is derived from an EMBL/GenBank/DDBJ whole genome shotgun (WGS) entry which is preliminary data.</text>
</comment>
<feature type="region of interest" description="Disordered" evidence="6">
    <location>
        <begin position="959"/>
        <end position="979"/>
    </location>
</feature>
<dbReference type="InterPro" id="IPR001680">
    <property type="entry name" value="WD40_rpt"/>
</dbReference>
<dbReference type="GO" id="GO:0005840">
    <property type="term" value="C:ribosome"/>
    <property type="evidence" value="ECO:0007669"/>
    <property type="project" value="UniProtKB-KW"/>
</dbReference>
<organism evidence="8 9">
    <name type="scientific">Trypanosoma congolense (strain IL3000)</name>
    <dbReference type="NCBI Taxonomy" id="1068625"/>
    <lineage>
        <taxon>Eukaryota</taxon>
        <taxon>Discoba</taxon>
        <taxon>Euglenozoa</taxon>
        <taxon>Kinetoplastea</taxon>
        <taxon>Metakinetoplastina</taxon>
        <taxon>Trypanosomatida</taxon>
        <taxon>Trypanosomatidae</taxon>
        <taxon>Trypanosoma</taxon>
        <taxon>Nannomonas</taxon>
    </lineage>
</organism>
<reference evidence="8 9" key="2">
    <citation type="journal article" date="2012" name="Proc. Natl. Acad. Sci. U.S.A.">
        <title>Antigenic diversity is generated by distinct evolutionary mechanisms in African trypanosome species.</title>
        <authorList>
            <person name="Jackson A.P."/>
            <person name="Berry A."/>
            <person name="Aslett M."/>
            <person name="Allison H.C."/>
            <person name="Burton P."/>
            <person name="Vavrova-Anderson J."/>
            <person name="Brown R."/>
            <person name="Browne H."/>
            <person name="Corton N."/>
            <person name="Hauser H."/>
            <person name="Gamble J."/>
            <person name="Gilderthorp R."/>
            <person name="Marcello L."/>
            <person name="McQuillan J."/>
            <person name="Otto T.D."/>
            <person name="Quail M.A."/>
            <person name="Sanders M.J."/>
            <person name="van Tonder A."/>
            <person name="Ginger M.L."/>
            <person name="Field M.C."/>
            <person name="Barry J.D."/>
            <person name="Hertz-Fowler C."/>
            <person name="Berriman M."/>
        </authorList>
    </citation>
    <scope>NUCLEOTIDE SEQUENCE [LARGE SCALE GENOMIC DNA]</scope>
    <source>
        <strain evidence="8 9">IL3000</strain>
    </source>
</reference>
<proteinExistence type="predicted"/>
<evidence type="ECO:0000256" key="2">
    <source>
        <dbReference type="ARBA" id="ARBA00022737"/>
    </source>
</evidence>
<dbReference type="Gene3D" id="2.130.10.10">
    <property type="entry name" value="YVTN repeat-like/Quinoprotein amine dehydrogenase"/>
    <property type="match status" value="3"/>
</dbReference>
<dbReference type="SUPFAM" id="SSF50978">
    <property type="entry name" value="WD40 repeat-like"/>
    <property type="match status" value="1"/>
</dbReference>